<name>A0A0F5VF59_9GAMM</name>
<dbReference type="RefSeq" id="WP_046219831.1">
    <property type="nucleotide sequence ID" value="NZ_JWYV01000003.1"/>
</dbReference>
<organism evidence="2 3">
    <name type="scientific">Photobacterium halotolerans</name>
    <dbReference type="NCBI Taxonomy" id="265726"/>
    <lineage>
        <taxon>Bacteria</taxon>
        <taxon>Pseudomonadati</taxon>
        <taxon>Pseudomonadota</taxon>
        <taxon>Gammaproteobacteria</taxon>
        <taxon>Vibrionales</taxon>
        <taxon>Vibrionaceae</taxon>
        <taxon>Photobacterium</taxon>
    </lineage>
</organism>
<dbReference type="AlphaFoldDB" id="A0A0F5VF59"/>
<protein>
    <recommendedName>
        <fullName evidence="4">Transporter</fullName>
    </recommendedName>
</protein>
<feature type="transmembrane region" description="Helical" evidence="1">
    <location>
        <begin position="41"/>
        <end position="60"/>
    </location>
</feature>
<evidence type="ECO:0000313" key="2">
    <source>
        <dbReference type="EMBL" id="KKD00759.1"/>
    </source>
</evidence>
<feature type="transmembrane region" description="Helical" evidence="1">
    <location>
        <begin position="85"/>
        <end position="106"/>
    </location>
</feature>
<gene>
    <name evidence="2" type="ORF">KY46_06585</name>
</gene>
<evidence type="ECO:0008006" key="4">
    <source>
        <dbReference type="Google" id="ProtNLM"/>
    </source>
</evidence>
<dbReference type="Pfam" id="PF20398">
    <property type="entry name" value="DUF6691"/>
    <property type="match status" value="1"/>
</dbReference>
<proteinExistence type="predicted"/>
<reference evidence="2 3" key="1">
    <citation type="submission" date="2014-12" db="EMBL/GenBank/DDBJ databases">
        <title>Mercury Reductase activity and rhizosphere competence traits in the genome of root associated Photobacterium halotolerans MELD1.</title>
        <authorList>
            <person name="Mathew D.C."/>
            <person name="Huang C.-C."/>
        </authorList>
    </citation>
    <scope>NUCLEOTIDE SEQUENCE [LARGE SCALE GENOMIC DNA]</scope>
    <source>
        <strain evidence="2 3">MELD1</strain>
    </source>
</reference>
<keyword evidence="1" id="KW-0472">Membrane</keyword>
<keyword evidence="3" id="KW-1185">Reference proteome</keyword>
<dbReference type="InterPro" id="IPR046513">
    <property type="entry name" value="DUF6691"/>
</dbReference>
<evidence type="ECO:0000313" key="3">
    <source>
        <dbReference type="Proteomes" id="UP000033633"/>
    </source>
</evidence>
<keyword evidence="1" id="KW-1133">Transmembrane helix</keyword>
<keyword evidence="1" id="KW-0812">Transmembrane</keyword>
<dbReference type="EMBL" id="JWYV01000003">
    <property type="protein sequence ID" value="KKD00759.1"/>
    <property type="molecule type" value="Genomic_DNA"/>
</dbReference>
<dbReference type="PATRIC" id="fig|265726.11.peg.3226"/>
<dbReference type="STRING" id="265726.KY46_06585"/>
<dbReference type="OrthoDB" id="9790409at2"/>
<evidence type="ECO:0000256" key="1">
    <source>
        <dbReference type="SAM" id="Phobius"/>
    </source>
</evidence>
<feature type="transmembrane region" description="Helical" evidence="1">
    <location>
        <begin position="118"/>
        <end position="138"/>
    </location>
</feature>
<accession>A0A0F5VF59</accession>
<comment type="caution">
    <text evidence="2">The sequence shown here is derived from an EMBL/GenBank/DDBJ whole genome shotgun (WGS) entry which is preliminary data.</text>
</comment>
<dbReference type="Proteomes" id="UP000033633">
    <property type="component" value="Unassembled WGS sequence"/>
</dbReference>
<sequence length="141" mass="15017">MQMFIALIAGLLFGAGLTISQMVNPDKVLNFLDIAGQWDPSLILVMGSALVVFGLGYHFLVKPRSKPLIADQFFIPTNKIIDKPLIIGAILFGLGWGLVGICPGPAVSNLLGGNAKIFGFVIAMLAGMQFSGTIDRLLKKS</sequence>